<keyword evidence="1" id="KW-0812">Transmembrane</keyword>
<dbReference type="STRING" id="418495.SAMN05216215_102017"/>
<reference evidence="3" key="1">
    <citation type="submission" date="2016-10" db="EMBL/GenBank/DDBJ databases">
        <authorList>
            <person name="Varghese N."/>
            <person name="Submissions S."/>
        </authorList>
    </citation>
    <scope>NUCLEOTIDE SEQUENCE [LARGE SCALE GENOMIC DNA]</scope>
    <source>
        <strain evidence="3">CGMCC 4.3530</strain>
    </source>
</reference>
<accession>A0A1H3H637</accession>
<dbReference type="Pfam" id="PF09900">
    <property type="entry name" value="DUF2127"/>
    <property type="match status" value="1"/>
</dbReference>
<dbReference type="InterPro" id="IPR021125">
    <property type="entry name" value="DUF2127"/>
</dbReference>
<gene>
    <name evidence="2" type="ORF">SAMN05216215_102017</name>
</gene>
<keyword evidence="1" id="KW-1133">Transmembrane helix</keyword>
<feature type="transmembrane region" description="Helical" evidence="1">
    <location>
        <begin position="106"/>
        <end position="125"/>
    </location>
</feature>
<proteinExistence type="predicted"/>
<feature type="transmembrane region" description="Helical" evidence="1">
    <location>
        <begin position="79"/>
        <end position="99"/>
    </location>
</feature>
<dbReference type="EMBL" id="FNOK01000020">
    <property type="protein sequence ID" value="SDY10887.1"/>
    <property type="molecule type" value="Genomic_DNA"/>
</dbReference>
<dbReference type="AlphaFoldDB" id="A0A1H3H637"/>
<feature type="transmembrane region" description="Helical" evidence="1">
    <location>
        <begin position="131"/>
        <end position="151"/>
    </location>
</feature>
<feature type="transmembrane region" description="Helical" evidence="1">
    <location>
        <begin position="12"/>
        <end position="36"/>
    </location>
</feature>
<evidence type="ECO:0000313" key="2">
    <source>
        <dbReference type="EMBL" id="SDY10887.1"/>
    </source>
</evidence>
<protein>
    <submittedName>
        <fullName evidence="2">Uncharacterized membrane protein</fullName>
    </submittedName>
</protein>
<evidence type="ECO:0000313" key="3">
    <source>
        <dbReference type="Proteomes" id="UP000199529"/>
    </source>
</evidence>
<dbReference type="Proteomes" id="UP000199529">
    <property type="component" value="Unassembled WGS sequence"/>
</dbReference>
<name>A0A1H3H637_9PSEU</name>
<dbReference type="OrthoDB" id="3684244at2"/>
<organism evidence="2 3">
    <name type="scientific">Saccharopolyspora shandongensis</name>
    <dbReference type="NCBI Taxonomy" id="418495"/>
    <lineage>
        <taxon>Bacteria</taxon>
        <taxon>Bacillati</taxon>
        <taxon>Actinomycetota</taxon>
        <taxon>Actinomycetes</taxon>
        <taxon>Pseudonocardiales</taxon>
        <taxon>Pseudonocardiaceae</taxon>
        <taxon>Saccharopolyspora</taxon>
    </lineage>
</organism>
<keyword evidence="3" id="KW-1185">Reference proteome</keyword>
<keyword evidence="1" id="KW-0472">Membrane</keyword>
<evidence type="ECO:0000256" key="1">
    <source>
        <dbReference type="SAM" id="Phobius"/>
    </source>
</evidence>
<sequence>MGAETTLTDKLFRVAVLLKGLDGAVQLVAGVLLIFVSPSTITRLAHAVVTRDLLGPPAGPLAGHFEEALQHFAGGNRTFVITYLIAHGVIKIGLVIGLLRKIMPLYPVAMAALGLFVIFEVLRAVQTKSVVLPFFAALDVAIIVLVLREYLELRRRNQ</sequence>
<dbReference type="RefSeq" id="WP_093267904.1">
    <property type="nucleotide sequence ID" value="NZ_FNOK01000020.1"/>
</dbReference>